<reference evidence="2" key="1">
    <citation type="submission" date="2023-03" db="EMBL/GenBank/DDBJ databases">
        <title>Mating type loci evolution in Malassezia.</title>
        <authorList>
            <person name="Coelho M.A."/>
        </authorList>
    </citation>
    <scope>NUCLEOTIDE SEQUENCE</scope>
    <source>
        <strain evidence="2">CBS 12830</strain>
    </source>
</reference>
<keyword evidence="1" id="KW-0732">Signal</keyword>
<keyword evidence="3" id="KW-1185">Reference proteome</keyword>
<evidence type="ECO:0000313" key="3">
    <source>
        <dbReference type="Proteomes" id="UP001214415"/>
    </source>
</evidence>
<proteinExistence type="predicted"/>
<dbReference type="Proteomes" id="UP001214415">
    <property type="component" value="Chromosome 1"/>
</dbReference>
<evidence type="ECO:0000313" key="2">
    <source>
        <dbReference type="EMBL" id="WFD21429.1"/>
    </source>
</evidence>
<name>A0AAF0IX32_9BASI</name>
<gene>
    <name evidence="2" type="ORF">MEQU1_000078</name>
</gene>
<protein>
    <submittedName>
        <fullName evidence="2">Uncharacterized protein</fullName>
    </submittedName>
</protein>
<organism evidence="2 3">
    <name type="scientific">Malassezia equina</name>
    <dbReference type="NCBI Taxonomy" id="1381935"/>
    <lineage>
        <taxon>Eukaryota</taxon>
        <taxon>Fungi</taxon>
        <taxon>Dikarya</taxon>
        <taxon>Basidiomycota</taxon>
        <taxon>Ustilaginomycotina</taxon>
        <taxon>Malasseziomycetes</taxon>
        <taxon>Malasseziales</taxon>
        <taxon>Malasseziaceae</taxon>
        <taxon>Malassezia</taxon>
    </lineage>
</organism>
<evidence type="ECO:0000256" key="1">
    <source>
        <dbReference type="SAM" id="SignalP"/>
    </source>
</evidence>
<feature type="chain" id="PRO_5042265550" evidence="1">
    <location>
        <begin position="19"/>
        <end position="205"/>
    </location>
</feature>
<dbReference type="EMBL" id="CP119900">
    <property type="protein sequence ID" value="WFD21429.1"/>
    <property type="molecule type" value="Genomic_DNA"/>
</dbReference>
<accession>A0AAF0IX32</accession>
<dbReference type="AlphaFoldDB" id="A0AAF0IX32"/>
<feature type="signal peptide" evidence="1">
    <location>
        <begin position="1"/>
        <end position="18"/>
    </location>
</feature>
<sequence length="205" mass="22673">MAWCLVVLFLERGTFYWASSRCDFAPSAKESSFRVLVLSDPQIVEKGTYGPISPIWQSLISHFSNEYLRKAWLALSKHGIGAWLWPGPKPADLVPETGMPSSKNERAATWFQHQYAPHVNDQFMLSDVQGKLSWDARIPISINALESVSHELVVVNGPALVGMEALDDAPWASEQGLTNAKAHAASTSQMIDWLGTHTHPEGVFS</sequence>